<dbReference type="STRING" id="651661.SAMN05660293_01571"/>
<feature type="domain" description="Thioredoxin" evidence="2">
    <location>
        <begin position="19"/>
        <end position="164"/>
    </location>
</feature>
<dbReference type="InterPro" id="IPR013766">
    <property type="entry name" value="Thioredoxin_domain"/>
</dbReference>
<dbReference type="PROSITE" id="PS51352">
    <property type="entry name" value="THIOREDOXIN_2"/>
    <property type="match status" value="1"/>
</dbReference>
<dbReference type="GO" id="GO:0016491">
    <property type="term" value="F:oxidoreductase activity"/>
    <property type="evidence" value="ECO:0007669"/>
    <property type="project" value="InterPro"/>
</dbReference>
<dbReference type="PROSITE" id="PS00194">
    <property type="entry name" value="THIOREDOXIN_1"/>
    <property type="match status" value="1"/>
</dbReference>
<dbReference type="Gene3D" id="3.40.30.10">
    <property type="entry name" value="Glutaredoxin"/>
    <property type="match status" value="1"/>
</dbReference>
<evidence type="ECO:0000259" key="2">
    <source>
        <dbReference type="PROSITE" id="PS51352"/>
    </source>
</evidence>
<dbReference type="Pfam" id="PF00578">
    <property type="entry name" value="AhpC-TSA"/>
    <property type="match status" value="1"/>
</dbReference>
<dbReference type="OrthoDB" id="6399635at2"/>
<dbReference type="InterPro" id="IPR017937">
    <property type="entry name" value="Thioredoxin_CS"/>
</dbReference>
<keyword evidence="1" id="KW-0676">Redox-active center</keyword>
<dbReference type="InterPro" id="IPR036249">
    <property type="entry name" value="Thioredoxin-like_sf"/>
</dbReference>
<dbReference type="AlphaFoldDB" id="A0A1T5DF16"/>
<dbReference type="RefSeq" id="WP_082214147.1">
    <property type="nucleotide sequence ID" value="NZ_FUZA01000002.1"/>
</dbReference>
<dbReference type="InterPro" id="IPR050553">
    <property type="entry name" value="Thioredoxin_ResA/DsbE_sf"/>
</dbReference>
<dbReference type="SUPFAM" id="SSF52833">
    <property type="entry name" value="Thioredoxin-like"/>
    <property type="match status" value="1"/>
</dbReference>
<reference evidence="4" key="1">
    <citation type="submission" date="2017-02" db="EMBL/GenBank/DDBJ databases">
        <authorList>
            <person name="Varghese N."/>
            <person name="Submissions S."/>
        </authorList>
    </citation>
    <scope>NUCLEOTIDE SEQUENCE [LARGE SCALE GENOMIC DNA]</scope>
    <source>
        <strain evidence="4">DSM 22270</strain>
    </source>
</reference>
<dbReference type="CDD" id="cd02966">
    <property type="entry name" value="TlpA_like_family"/>
    <property type="match status" value="1"/>
</dbReference>
<sequence>MALHHRWLFFLLLILIAESSYGQPIRIIKYPDLQQILESPNDSILIVNFWATWCAPCVSEIPHFEKISSQFAASKVKVILVSLDAASLLKKKVEPFIARKRIKSAQVVLLDETDYNAWIDKVSPEWSGALPFTLIINKKNKLRKGFERPFTEAELTAELKPFIQ</sequence>
<dbReference type="PANTHER" id="PTHR42852:SF18">
    <property type="entry name" value="CHROMOSOME UNDETERMINED SCAFFOLD_47, WHOLE GENOME SHOTGUN SEQUENCE"/>
    <property type="match status" value="1"/>
</dbReference>
<evidence type="ECO:0000313" key="3">
    <source>
        <dbReference type="EMBL" id="SKB70266.1"/>
    </source>
</evidence>
<keyword evidence="4" id="KW-1185">Reference proteome</keyword>
<evidence type="ECO:0000256" key="1">
    <source>
        <dbReference type="ARBA" id="ARBA00023284"/>
    </source>
</evidence>
<accession>A0A1T5DF16</accession>
<gene>
    <name evidence="3" type="ORF">SAMN05660293_01571</name>
</gene>
<dbReference type="PANTHER" id="PTHR42852">
    <property type="entry name" value="THIOL:DISULFIDE INTERCHANGE PROTEIN DSBE"/>
    <property type="match status" value="1"/>
</dbReference>
<dbReference type="GO" id="GO:0016209">
    <property type="term" value="F:antioxidant activity"/>
    <property type="evidence" value="ECO:0007669"/>
    <property type="project" value="InterPro"/>
</dbReference>
<protein>
    <submittedName>
        <fullName evidence="3">AhpC/TSA family protein</fullName>
    </submittedName>
</protein>
<name>A0A1T5DF16_9BACT</name>
<proteinExistence type="predicted"/>
<dbReference type="InterPro" id="IPR000866">
    <property type="entry name" value="AhpC/TSA"/>
</dbReference>
<dbReference type="EMBL" id="FUZA01000002">
    <property type="protein sequence ID" value="SKB70266.1"/>
    <property type="molecule type" value="Genomic_DNA"/>
</dbReference>
<dbReference type="Proteomes" id="UP000190897">
    <property type="component" value="Unassembled WGS sequence"/>
</dbReference>
<organism evidence="3 4">
    <name type="scientific">Dyadobacter psychrophilus</name>
    <dbReference type="NCBI Taxonomy" id="651661"/>
    <lineage>
        <taxon>Bacteria</taxon>
        <taxon>Pseudomonadati</taxon>
        <taxon>Bacteroidota</taxon>
        <taxon>Cytophagia</taxon>
        <taxon>Cytophagales</taxon>
        <taxon>Spirosomataceae</taxon>
        <taxon>Dyadobacter</taxon>
    </lineage>
</organism>
<evidence type="ECO:0000313" key="4">
    <source>
        <dbReference type="Proteomes" id="UP000190897"/>
    </source>
</evidence>